<evidence type="ECO:0000313" key="2">
    <source>
        <dbReference type="Proteomes" id="UP001341281"/>
    </source>
</evidence>
<name>A0AAQ3UEX0_PASNO</name>
<keyword evidence="2" id="KW-1185">Reference proteome</keyword>
<protein>
    <submittedName>
        <fullName evidence="1">Uncharacterized protein</fullName>
    </submittedName>
</protein>
<dbReference type="Proteomes" id="UP001341281">
    <property type="component" value="Chromosome 08"/>
</dbReference>
<proteinExistence type="predicted"/>
<accession>A0AAQ3UEX0</accession>
<dbReference type="EMBL" id="CP144752">
    <property type="protein sequence ID" value="WVZ88835.1"/>
    <property type="molecule type" value="Genomic_DNA"/>
</dbReference>
<organism evidence="1 2">
    <name type="scientific">Paspalum notatum var. saurae</name>
    <dbReference type="NCBI Taxonomy" id="547442"/>
    <lineage>
        <taxon>Eukaryota</taxon>
        <taxon>Viridiplantae</taxon>
        <taxon>Streptophyta</taxon>
        <taxon>Embryophyta</taxon>
        <taxon>Tracheophyta</taxon>
        <taxon>Spermatophyta</taxon>
        <taxon>Magnoliopsida</taxon>
        <taxon>Liliopsida</taxon>
        <taxon>Poales</taxon>
        <taxon>Poaceae</taxon>
        <taxon>PACMAD clade</taxon>
        <taxon>Panicoideae</taxon>
        <taxon>Andropogonodae</taxon>
        <taxon>Paspaleae</taxon>
        <taxon>Paspalinae</taxon>
        <taxon>Paspalum</taxon>
    </lineage>
</organism>
<evidence type="ECO:0000313" key="1">
    <source>
        <dbReference type="EMBL" id="WVZ88835.1"/>
    </source>
</evidence>
<sequence>MGSLLCCLSYPEDGSAAPPVCCFCVPWPFAYHGVDSGGNPPVTLKKRIGRNKPQQHITSMEDISISI</sequence>
<gene>
    <name evidence="1" type="ORF">U9M48_035305</name>
</gene>
<dbReference type="AlphaFoldDB" id="A0AAQ3UEX0"/>
<reference evidence="1 2" key="1">
    <citation type="submission" date="2024-02" db="EMBL/GenBank/DDBJ databases">
        <title>High-quality chromosome-scale genome assembly of Pensacola bahiagrass (Paspalum notatum Flugge var. saurae).</title>
        <authorList>
            <person name="Vega J.M."/>
            <person name="Podio M."/>
            <person name="Orjuela J."/>
            <person name="Siena L.A."/>
            <person name="Pessino S.C."/>
            <person name="Combes M.C."/>
            <person name="Mariac C."/>
            <person name="Albertini E."/>
            <person name="Pupilli F."/>
            <person name="Ortiz J.P.A."/>
            <person name="Leblanc O."/>
        </authorList>
    </citation>
    <scope>NUCLEOTIDE SEQUENCE [LARGE SCALE GENOMIC DNA]</scope>
    <source>
        <strain evidence="1">R1</strain>
        <tissue evidence="1">Leaf</tissue>
    </source>
</reference>